<gene>
    <name evidence="2" type="ORF">PIB30_030278</name>
</gene>
<name>A0ABU6Z968_9FABA</name>
<reference evidence="2 3" key="1">
    <citation type="journal article" date="2023" name="Plants (Basel)">
        <title>Bridging the Gap: Combining Genomics and Transcriptomics Approaches to Understand Stylosanthes scabra, an Orphan Legume from the Brazilian Caatinga.</title>
        <authorList>
            <person name="Ferreira-Neto J.R.C."/>
            <person name="da Silva M.D."/>
            <person name="Binneck E."/>
            <person name="de Melo N.F."/>
            <person name="da Silva R.H."/>
            <person name="de Melo A.L.T.M."/>
            <person name="Pandolfi V."/>
            <person name="Bustamante F.O."/>
            <person name="Brasileiro-Vidal A.C."/>
            <person name="Benko-Iseppon A.M."/>
        </authorList>
    </citation>
    <scope>NUCLEOTIDE SEQUENCE [LARGE SCALE GENOMIC DNA]</scope>
    <source>
        <tissue evidence="2">Leaves</tissue>
    </source>
</reference>
<protein>
    <submittedName>
        <fullName evidence="2">Uncharacterized protein</fullName>
    </submittedName>
</protein>
<proteinExistence type="predicted"/>
<feature type="region of interest" description="Disordered" evidence="1">
    <location>
        <begin position="82"/>
        <end position="104"/>
    </location>
</feature>
<dbReference type="Proteomes" id="UP001341840">
    <property type="component" value="Unassembled WGS sequence"/>
</dbReference>
<comment type="caution">
    <text evidence="2">The sequence shown here is derived from an EMBL/GenBank/DDBJ whole genome shotgun (WGS) entry which is preliminary data.</text>
</comment>
<evidence type="ECO:0000256" key="1">
    <source>
        <dbReference type="SAM" id="MobiDB-lite"/>
    </source>
</evidence>
<sequence length="104" mass="11511">MVAEKERKYYMLCGKDRKRVRFVNHGHPTMVVSTDSAHSLSDSFAQVASGSRWTEDVFKSGCSGGGRGRLAGGSGGVKMVCEDGLRSEGREKKRKPVMKEREEE</sequence>
<dbReference type="EMBL" id="JASCZI010271986">
    <property type="protein sequence ID" value="MED6218835.1"/>
    <property type="molecule type" value="Genomic_DNA"/>
</dbReference>
<accession>A0ABU6Z968</accession>
<organism evidence="2 3">
    <name type="scientific">Stylosanthes scabra</name>
    <dbReference type="NCBI Taxonomy" id="79078"/>
    <lineage>
        <taxon>Eukaryota</taxon>
        <taxon>Viridiplantae</taxon>
        <taxon>Streptophyta</taxon>
        <taxon>Embryophyta</taxon>
        <taxon>Tracheophyta</taxon>
        <taxon>Spermatophyta</taxon>
        <taxon>Magnoliopsida</taxon>
        <taxon>eudicotyledons</taxon>
        <taxon>Gunneridae</taxon>
        <taxon>Pentapetalae</taxon>
        <taxon>rosids</taxon>
        <taxon>fabids</taxon>
        <taxon>Fabales</taxon>
        <taxon>Fabaceae</taxon>
        <taxon>Papilionoideae</taxon>
        <taxon>50 kb inversion clade</taxon>
        <taxon>dalbergioids sensu lato</taxon>
        <taxon>Dalbergieae</taxon>
        <taxon>Pterocarpus clade</taxon>
        <taxon>Stylosanthes</taxon>
    </lineage>
</organism>
<evidence type="ECO:0000313" key="2">
    <source>
        <dbReference type="EMBL" id="MED6218835.1"/>
    </source>
</evidence>
<evidence type="ECO:0000313" key="3">
    <source>
        <dbReference type="Proteomes" id="UP001341840"/>
    </source>
</evidence>
<keyword evidence="3" id="KW-1185">Reference proteome</keyword>